<sequence length="204" mass="24073">MGAYKYLQEISKKKQSDVMRFLLRVRCWEYRQLNTIHRASRPSRPEKARRLGYKAKQGFVIYRVRVRRGNRKRPNPKGQVYGKPVHQGISELKLQKSKRAVAEQRVGKHCAGLRVLNSYWVNQDSTFKYFEVILVDPAHKTIRNDPRINWIAKAVQKRRDARGLTAAGRKNRGIGKGHRYNNTSGGGRHHTWRRNNTLRLRRYR</sequence>
<dbReference type="GO" id="GO:0002181">
    <property type="term" value="P:cytoplasmic translation"/>
    <property type="evidence" value="ECO:0007669"/>
    <property type="project" value="TreeGrafter"/>
</dbReference>
<evidence type="ECO:0000256" key="4">
    <source>
        <dbReference type="RuleBase" id="RU000663"/>
    </source>
</evidence>
<feature type="region of interest" description="Disordered" evidence="5">
    <location>
        <begin position="169"/>
        <end position="204"/>
    </location>
</feature>
<proteinExistence type="inferred from homology"/>
<dbReference type="InterPro" id="IPR000439">
    <property type="entry name" value="Ribosomal_eL15"/>
</dbReference>
<dbReference type="PANTHER" id="PTHR11847:SF4">
    <property type="entry name" value="LARGE RIBOSOMAL SUBUNIT PROTEIN EL15"/>
    <property type="match status" value="1"/>
</dbReference>
<dbReference type="STRING" id="61395.A0A1Y1WDE2"/>
<organism evidence="6 7">
    <name type="scientific">Linderina pennispora</name>
    <dbReference type="NCBI Taxonomy" id="61395"/>
    <lineage>
        <taxon>Eukaryota</taxon>
        <taxon>Fungi</taxon>
        <taxon>Fungi incertae sedis</taxon>
        <taxon>Zoopagomycota</taxon>
        <taxon>Kickxellomycotina</taxon>
        <taxon>Kickxellomycetes</taxon>
        <taxon>Kickxellales</taxon>
        <taxon>Kickxellaceae</taxon>
        <taxon>Linderina</taxon>
    </lineage>
</organism>
<dbReference type="GO" id="GO:0003723">
    <property type="term" value="F:RNA binding"/>
    <property type="evidence" value="ECO:0007669"/>
    <property type="project" value="TreeGrafter"/>
</dbReference>
<dbReference type="PROSITE" id="PS01194">
    <property type="entry name" value="RIBOSOMAL_L15E"/>
    <property type="match status" value="1"/>
</dbReference>
<evidence type="ECO:0000256" key="2">
    <source>
        <dbReference type="ARBA" id="ARBA00022980"/>
    </source>
</evidence>
<dbReference type="EMBL" id="MCFD01000004">
    <property type="protein sequence ID" value="ORX71358.1"/>
    <property type="molecule type" value="Genomic_DNA"/>
</dbReference>
<dbReference type="InterPro" id="IPR012678">
    <property type="entry name" value="Ribosomal_uL23/eL15/eS24_sf"/>
</dbReference>
<feature type="compositionally biased region" description="Basic residues" evidence="5">
    <location>
        <begin position="169"/>
        <end position="179"/>
    </location>
</feature>
<comment type="similarity">
    <text evidence="1 4">Belongs to the eukaryotic ribosomal protein eL15 family.</text>
</comment>
<evidence type="ECO:0000256" key="1">
    <source>
        <dbReference type="ARBA" id="ARBA00006857"/>
    </source>
</evidence>
<dbReference type="SMART" id="SM01384">
    <property type="entry name" value="Ribosomal_L15e"/>
    <property type="match status" value="1"/>
</dbReference>
<dbReference type="NCBIfam" id="NF003269">
    <property type="entry name" value="PRK04243.1"/>
    <property type="match status" value="1"/>
</dbReference>
<keyword evidence="3 4" id="KW-0687">Ribonucleoprotein</keyword>
<accession>A0A1Y1WDE2</accession>
<evidence type="ECO:0000313" key="6">
    <source>
        <dbReference type="EMBL" id="ORX71358.1"/>
    </source>
</evidence>
<comment type="caution">
    <text evidence="6">The sequence shown here is derived from an EMBL/GenBank/DDBJ whole genome shotgun (WGS) entry which is preliminary data.</text>
</comment>
<dbReference type="InterPro" id="IPR020925">
    <property type="entry name" value="Ribosomal_eL15_CS"/>
</dbReference>
<keyword evidence="2 4" id="KW-0689">Ribosomal protein</keyword>
<dbReference type="Gene3D" id="3.40.1120.10">
    <property type="entry name" value="Ribosomal protein l15e"/>
    <property type="match status" value="1"/>
</dbReference>
<dbReference type="FunFam" id="3.40.1120.10:FF:000001">
    <property type="entry name" value="Ribosomal protein L15"/>
    <property type="match status" value="1"/>
</dbReference>
<dbReference type="InterPro" id="IPR024794">
    <property type="entry name" value="Rbsml_eL15_core_dom_sf"/>
</dbReference>
<evidence type="ECO:0000313" key="7">
    <source>
        <dbReference type="Proteomes" id="UP000193922"/>
    </source>
</evidence>
<name>A0A1Y1WDE2_9FUNG</name>
<dbReference type="GO" id="GO:0022625">
    <property type="term" value="C:cytosolic large ribosomal subunit"/>
    <property type="evidence" value="ECO:0007669"/>
    <property type="project" value="TreeGrafter"/>
</dbReference>
<dbReference type="Pfam" id="PF00827">
    <property type="entry name" value="Ribosomal_L15e"/>
    <property type="match status" value="1"/>
</dbReference>
<evidence type="ECO:0000256" key="5">
    <source>
        <dbReference type="SAM" id="MobiDB-lite"/>
    </source>
</evidence>
<dbReference type="OrthoDB" id="10255148at2759"/>
<dbReference type="RefSeq" id="XP_040744873.1">
    <property type="nucleotide sequence ID" value="XM_040885084.1"/>
</dbReference>
<dbReference type="PANTHER" id="PTHR11847">
    <property type="entry name" value="RIBOSOMAL PROTEIN L15"/>
    <property type="match status" value="1"/>
</dbReference>
<dbReference type="GO" id="GO:0003735">
    <property type="term" value="F:structural constituent of ribosome"/>
    <property type="evidence" value="ECO:0007669"/>
    <property type="project" value="InterPro"/>
</dbReference>
<dbReference type="GeneID" id="63801732"/>
<reference evidence="6 7" key="1">
    <citation type="submission" date="2016-07" db="EMBL/GenBank/DDBJ databases">
        <title>Pervasive Adenine N6-methylation of Active Genes in Fungi.</title>
        <authorList>
            <consortium name="DOE Joint Genome Institute"/>
            <person name="Mondo S.J."/>
            <person name="Dannebaum R.O."/>
            <person name="Kuo R.C."/>
            <person name="Labutti K."/>
            <person name="Haridas S."/>
            <person name="Kuo A."/>
            <person name="Salamov A."/>
            <person name="Ahrendt S.R."/>
            <person name="Lipzen A."/>
            <person name="Sullivan W."/>
            <person name="Andreopoulos W.B."/>
            <person name="Clum A."/>
            <person name="Lindquist E."/>
            <person name="Daum C."/>
            <person name="Ramamoorthy G.K."/>
            <person name="Gryganskyi A."/>
            <person name="Culley D."/>
            <person name="Magnuson J.K."/>
            <person name="James T.Y."/>
            <person name="O'Malley M.A."/>
            <person name="Stajich J.E."/>
            <person name="Spatafora J.W."/>
            <person name="Visel A."/>
            <person name="Grigoriev I.V."/>
        </authorList>
    </citation>
    <scope>NUCLEOTIDE SEQUENCE [LARGE SCALE GENOMIC DNA]</scope>
    <source>
        <strain evidence="6 7">ATCC 12442</strain>
    </source>
</reference>
<gene>
    <name evidence="6" type="ORF">DL89DRAFT_245082</name>
</gene>
<dbReference type="AlphaFoldDB" id="A0A1Y1WDE2"/>
<dbReference type="SUPFAM" id="SSF54189">
    <property type="entry name" value="Ribosomal proteins S24e, L23 and L15e"/>
    <property type="match status" value="1"/>
</dbReference>
<protein>
    <recommendedName>
        <fullName evidence="4">Ribosomal protein L15</fullName>
    </recommendedName>
</protein>
<keyword evidence="7" id="KW-1185">Reference proteome</keyword>
<dbReference type="Proteomes" id="UP000193922">
    <property type="component" value="Unassembled WGS sequence"/>
</dbReference>
<evidence type="ECO:0000256" key="3">
    <source>
        <dbReference type="ARBA" id="ARBA00023274"/>
    </source>
</evidence>